<comment type="caution">
    <text evidence="1">The sequence shown here is derived from an EMBL/GenBank/DDBJ whole genome shotgun (WGS) entry which is preliminary data.</text>
</comment>
<accession>A0A3M7T795</accession>
<reference evidence="1 2" key="1">
    <citation type="journal article" date="2018" name="Sci. Rep.">
        <title>Genomic signatures of local adaptation to the degree of environmental predictability in rotifers.</title>
        <authorList>
            <person name="Franch-Gras L."/>
            <person name="Hahn C."/>
            <person name="Garcia-Roger E.M."/>
            <person name="Carmona M.J."/>
            <person name="Serra M."/>
            <person name="Gomez A."/>
        </authorList>
    </citation>
    <scope>NUCLEOTIDE SEQUENCE [LARGE SCALE GENOMIC DNA]</scope>
    <source>
        <strain evidence="1">HYR1</strain>
    </source>
</reference>
<evidence type="ECO:0000313" key="1">
    <source>
        <dbReference type="EMBL" id="RNA43698.1"/>
    </source>
</evidence>
<name>A0A3M7T795_BRAPC</name>
<sequence>MLFAIDAAFHTIFLSHCSGYLNCATKSKTPVAASVLCNSWFKLTNCSKRLAVPPAPLTPPTPLYRPLKLAELTGDVITK</sequence>
<evidence type="ECO:0000313" key="2">
    <source>
        <dbReference type="Proteomes" id="UP000276133"/>
    </source>
</evidence>
<dbReference type="AlphaFoldDB" id="A0A3M7T795"/>
<dbReference type="EMBL" id="REGN01000185">
    <property type="protein sequence ID" value="RNA43698.1"/>
    <property type="molecule type" value="Genomic_DNA"/>
</dbReference>
<gene>
    <name evidence="1" type="ORF">BpHYR1_045961</name>
</gene>
<protein>
    <submittedName>
        <fullName evidence="1">Uncharacterized protein</fullName>
    </submittedName>
</protein>
<proteinExistence type="predicted"/>
<keyword evidence="2" id="KW-1185">Reference proteome</keyword>
<organism evidence="1 2">
    <name type="scientific">Brachionus plicatilis</name>
    <name type="common">Marine rotifer</name>
    <name type="synonym">Brachionus muelleri</name>
    <dbReference type="NCBI Taxonomy" id="10195"/>
    <lineage>
        <taxon>Eukaryota</taxon>
        <taxon>Metazoa</taxon>
        <taxon>Spiralia</taxon>
        <taxon>Gnathifera</taxon>
        <taxon>Rotifera</taxon>
        <taxon>Eurotatoria</taxon>
        <taxon>Monogononta</taxon>
        <taxon>Pseudotrocha</taxon>
        <taxon>Ploima</taxon>
        <taxon>Brachionidae</taxon>
        <taxon>Brachionus</taxon>
    </lineage>
</organism>
<dbReference type="Proteomes" id="UP000276133">
    <property type="component" value="Unassembled WGS sequence"/>
</dbReference>